<dbReference type="PANTHER" id="PTHR24099">
    <property type="entry name" value="E3 UBIQUITIN-PROTEIN LIGASE TRIM36-RELATED"/>
    <property type="match status" value="1"/>
</dbReference>
<dbReference type="Proteomes" id="UP000695023">
    <property type="component" value="Unplaced"/>
</dbReference>
<name>A0A9Y6M9I9_9CICH</name>
<organism evidence="2 3">
    <name type="scientific">Pundamilia nyererei</name>
    <dbReference type="NCBI Taxonomy" id="303518"/>
    <lineage>
        <taxon>Eukaryota</taxon>
        <taxon>Metazoa</taxon>
        <taxon>Chordata</taxon>
        <taxon>Craniata</taxon>
        <taxon>Vertebrata</taxon>
        <taxon>Euteleostomi</taxon>
        <taxon>Actinopterygii</taxon>
        <taxon>Neopterygii</taxon>
        <taxon>Teleostei</taxon>
        <taxon>Neoteleostei</taxon>
        <taxon>Acanthomorphata</taxon>
        <taxon>Ovalentaria</taxon>
        <taxon>Cichlomorphae</taxon>
        <taxon>Cichliformes</taxon>
        <taxon>Cichlidae</taxon>
        <taxon>African cichlids</taxon>
        <taxon>Pseudocrenilabrinae</taxon>
        <taxon>Haplochromini</taxon>
        <taxon>Pundamilia</taxon>
    </lineage>
</organism>
<sequence length="268" mass="29154">MEASVFGLHFALDHLDASTAPPSLRLSDSSLTVTYHEENPPVPAPEGKIGRPVMTSDPGTLHHIRADVVIARGQYYWEVEVCNSSIYKIGVISVDGSNGWWLERHSLTFWAVYDGNCEQLCTIPPQIKTIGVFLNIGGGTLSFHNPLTQEHLATLPTRFSNAGVVPALGLGQGRLRLRCGLPPPVYVFLSKSSTYREPHGNSRSEWRQEVPFQSVRKVIQKFEKLALSDSDSGLVSSFGSSCSTLASFPDVGVPGTFQSGKAGEETEP</sequence>
<dbReference type="InterPro" id="IPR050617">
    <property type="entry name" value="E3_ligase_FN3/SPRY"/>
</dbReference>
<dbReference type="PANTHER" id="PTHR24099:SF16">
    <property type="entry name" value="E3 UBIQUITIN-PROTEIN LIGASE MIDLINE-1-LIKE ISOFORM X1"/>
    <property type="match status" value="1"/>
</dbReference>
<evidence type="ECO:0000259" key="1">
    <source>
        <dbReference type="PROSITE" id="PS50188"/>
    </source>
</evidence>
<dbReference type="PROSITE" id="PS50188">
    <property type="entry name" value="B302_SPRY"/>
    <property type="match status" value="1"/>
</dbReference>
<dbReference type="Gene3D" id="2.60.120.920">
    <property type="match status" value="1"/>
</dbReference>
<protein>
    <submittedName>
        <fullName evidence="3">Fibronectin type III and SPRY domain-containing protein 1</fullName>
    </submittedName>
</protein>
<dbReference type="InterPro" id="IPR043136">
    <property type="entry name" value="B30.2/SPRY_sf"/>
</dbReference>
<dbReference type="InterPro" id="IPR013320">
    <property type="entry name" value="ConA-like_dom_sf"/>
</dbReference>
<feature type="domain" description="B30.2/SPRY" evidence="1">
    <location>
        <begin position="1"/>
        <end position="186"/>
    </location>
</feature>
<dbReference type="GeneID" id="102195705"/>
<evidence type="ECO:0000313" key="2">
    <source>
        <dbReference type="Proteomes" id="UP000695023"/>
    </source>
</evidence>
<gene>
    <name evidence="3" type="primary">LOC102195705</name>
</gene>
<dbReference type="InterPro" id="IPR003879">
    <property type="entry name" value="Butyrophylin_SPRY"/>
</dbReference>
<proteinExistence type="predicted"/>
<dbReference type="PRINTS" id="PR01407">
    <property type="entry name" value="BUTYPHLNCDUF"/>
</dbReference>
<reference evidence="3" key="1">
    <citation type="submission" date="2025-08" db="UniProtKB">
        <authorList>
            <consortium name="RefSeq"/>
        </authorList>
    </citation>
    <scope>IDENTIFICATION</scope>
</reference>
<dbReference type="SUPFAM" id="SSF49899">
    <property type="entry name" value="Concanavalin A-like lectins/glucanases"/>
    <property type="match status" value="1"/>
</dbReference>
<dbReference type="RefSeq" id="XP_013767639.1">
    <property type="nucleotide sequence ID" value="XM_013912185.1"/>
</dbReference>
<evidence type="ECO:0000313" key="3">
    <source>
        <dbReference type="RefSeq" id="XP_013767639.1"/>
    </source>
</evidence>
<accession>A0A9Y6M9I9</accession>
<dbReference type="AlphaFoldDB" id="A0A9Y6M9I9"/>
<keyword evidence="2" id="KW-1185">Reference proteome</keyword>
<dbReference type="InterPro" id="IPR001870">
    <property type="entry name" value="B30.2/SPRY"/>
</dbReference>